<evidence type="ECO:0000256" key="1">
    <source>
        <dbReference type="ARBA" id="ARBA00000077"/>
    </source>
</evidence>
<comment type="cofactor">
    <cofactor evidence="2 12">
        <name>Mg(2+)</name>
        <dbReference type="ChEBI" id="CHEBI:18420"/>
    </cofactor>
</comment>
<evidence type="ECO:0000256" key="4">
    <source>
        <dbReference type="ARBA" id="ARBA00005300"/>
    </source>
</evidence>
<dbReference type="Proteomes" id="UP000000689">
    <property type="component" value="Chromosome 5"/>
</dbReference>
<dbReference type="Pfam" id="PF00075">
    <property type="entry name" value="RNase_H"/>
    <property type="match status" value="1"/>
</dbReference>
<evidence type="ECO:0000256" key="7">
    <source>
        <dbReference type="ARBA" id="ARBA00022722"/>
    </source>
</evidence>
<keyword evidence="10 12" id="KW-0378">Hydrolase</keyword>
<dbReference type="InterPro" id="IPR017067">
    <property type="entry name" value="RNase_H1_euk"/>
</dbReference>
<name>G0WAW3_NAUDC</name>
<dbReference type="GO" id="GO:0003676">
    <property type="term" value="F:nucleic acid binding"/>
    <property type="evidence" value="ECO:0007669"/>
    <property type="project" value="UniProtKB-UniRule"/>
</dbReference>
<dbReference type="eggNOG" id="KOG3752">
    <property type="taxonomic scope" value="Eukaryota"/>
</dbReference>
<evidence type="ECO:0000256" key="6">
    <source>
        <dbReference type="ARBA" id="ARBA00017721"/>
    </source>
</evidence>
<dbReference type="RefSeq" id="XP_003670126.1">
    <property type="nucleotide sequence ID" value="XM_003670078.1"/>
</dbReference>
<dbReference type="GeneID" id="11498601"/>
<dbReference type="OrthoDB" id="407198at2759"/>
<keyword evidence="7 12" id="KW-0540">Nuclease</keyword>
<dbReference type="EC" id="3.1.26.4" evidence="5 12"/>
<evidence type="ECO:0000256" key="5">
    <source>
        <dbReference type="ARBA" id="ARBA00012180"/>
    </source>
</evidence>
<dbReference type="SUPFAM" id="SSF53098">
    <property type="entry name" value="Ribonuclease H-like"/>
    <property type="match status" value="1"/>
</dbReference>
<dbReference type="InterPro" id="IPR012337">
    <property type="entry name" value="RNaseH-like_sf"/>
</dbReference>
<feature type="domain" description="RNase H type-1" evidence="14">
    <location>
        <begin position="189"/>
        <end position="351"/>
    </location>
</feature>
<dbReference type="CDD" id="cd09280">
    <property type="entry name" value="RNase_HI_eukaryote_like"/>
    <property type="match status" value="1"/>
</dbReference>
<dbReference type="Gene3D" id="3.30.420.10">
    <property type="entry name" value="Ribonuclease H-like superfamily/Ribonuclease H"/>
    <property type="match status" value="1"/>
</dbReference>
<dbReference type="PROSITE" id="PS50879">
    <property type="entry name" value="RNASE_H_1"/>
    <property type="match status" value="1"/>
</dbReference>
<keyword evidence="8 12" id="KW-0479">Metal-binding</keyword>
<dbReference type="OMA" id="ELWYGLY"/>
<feature type="compositionally biased region" description="Low complexity" evidence="13">
    <location>
        <begin position="53"/>
        <end position="72"/>
    </location>
</feature>
<dbReference type="GO" id="GO:0043137">
    <property type="term" value="P:DNA replication, removal of RNA primer"/>
    <property type="evidence" value="ECO:0007669"/>
    <property type="project" value="TreeGrafter"/>
</dbReference>
<gene>
    <name evidence="15" type="primary">NDAI0E00670</name>
    <name evidence="15" type="ordered locus">NDAI_0E00670</name>
</gene>
<evidence type="ECO:0000256" key="13">
    <source>
        <dbReference type="SAM" id="MobiDB-lite"/>
    </source>
</evidence>
<dbReference type="KEGG" id="ndi:NDAI_0E00670"/>
<evidence type="ECO:0000259" key="14">
    <source>
        <dbReference type="PROSITE" id="PS50879"/>
    </source>
</evidence>
<evidence type="ECO:0000256" key="2">
    <source>
        <dbReference type="ARBA" id="ARBA00001946"/>
    </source>
</evidence>
<dbReference type="AlphaFoldDB" id="G0WAW3"/>
<evidence type="ECO:0000256" key="10">
    <source>
        <dbReference type="ARBA" id="ARBA00022801"/>
    </source>
</evidence>
<dbReference type="InterPro" id="IPR002156">
    <property type="entry name" value="RNaseH_domain"/>
</dbReference>
<comment type="catalytic activity">
    <reaction evidence="1 12">
        <text>Endonucleolytic cleavage to 5'-phosphomonoester.</text>
        <dbReference type="EC" id="3.1.26.4"/>
    </reaction>
</comment>
<dbReference type="InterPro" id="IPR037056">
    <property type="entry name" value="RNase_H1_N_sf"/>
</dbReference>
<dbReference type="InterPro" id="IPR050092">
    <property type="entry name" value="RNase_H"/>
</dbReference>
<proteinExistence type="inferred from homology"/>
<dbReference type="InterPro" id="IPR011320">
    <property type="entry name" value="RNase_H1_N"/>
</dbReference>
<dbReference type="GO" id="GO:0000287">
    <property type="term" value="F:magnesium ion binding"/>
    <property type="evidence" value="ECO:0007669"/>
    <property type="project" value="UniProtKB-UniRule"/>
</dbReference>
<keyword evidence="16" id="KW-1185">Reference proteome</keyword>
<evidence type="ECO:0000313" key="16">
    <source>
        <dbReference type="Proteomes" id="UP000000689"/>
    </source>
</evidence>
<evidence type="ECO:0000313" key="15">
    <source>
        <dbReference type="EMBL" id="CCD24883.1"/>
    </source>
</evidence>
<dbReference type="HOGENOM" id="CLU_030894_0_5_1"/>
<comment type="similarity">
    <text evidence="4 12">Belongs to the RNase H family.</text>
</comment>
<dbReference type="GO" id="GO:0004523">
    <property type="term" value="F:RNA-DNA hybrid ribonuclease activity"/>
    <property type="evidence" value="ECO:0007669"/>
    <property type="project" value="UniProtKB-UniRule"/>
</dbReference>
<comment type="function">
    <text evidence="3 12">Endonuclease that specifically degrades the RNA of RNA-DNA hybrids.</text>
</comment>
<evidence type="ECO:0000256" key="11">
    <source>
        <dbReference type="ARBA" id="ARBA00022842"/>
    </source>
</evidence>
<sequence length="353" mass="40153">MGPRAFYGVNQGFQRGVFYSWHDCEQQVKGYKGAIFKKFNSFEEAKNFAHGTSSNNSNNRGLRNENNNSKIKNRMNNARAPDVGIRKQHSLPSHLPRDAAERIVKHTKFYAVKSGNPTVQSMIFRSWPECKSYIYRQKGLSFKSFDSLEDAENFINGVSNPSLDYDLMGVRSLEFQTIYKLNPFNTAFYTSKCNVYCDGSSLGNGKYGARAGYGVFFETQPSLNISDRLRIGAQTNNRGEIQAVSEALKAIWKILSTSPNKLNFQIITDSEYVAKLLNDRYMTYSIDKIHILPNHDLIVPLLAYFTCVKKYYEINADFFANKGNFKIEWVKGHAGHYGNEMADELARRGASMD</sequence>
<dbReference type="InterPro" id="IPR036397">
    <property type="entry name" value="RNaseH_sf"/>
</dbReference>
<keyword evidence="11 12" id="KW-0460">Magnesium</keyword>
<organism evidence="15 16">
    <name type="scientific">Naumovozyma dairenensis (strain ATCC 10597 / BCRC 20456 / CBS 421 / NBRC 0211 / NRRL Y-12639)</name>
    <name type="common">Saccharomyces dairenensis</name>
    <dbReference type="NCBI Taxonomy" id="1071378"/>
    <lineage>
        <taxon>Eukaryota</taxon>
        <taxon>Fungi</taxon>
        <taxon>Dikarya</taxon>
        <taxon>Ascomycota</taxon>
        <taxon>Saccharomycotina</taxon>
        <taxon>Saccharomycetes</taxon>
        <taxon>Saccharomycetales</taxon>
        <taxon>Saccharomycetaceae</taxon>
        <taxon>Naumovozyma</taxon>
    </lineage>
</organism>
<evidence type="ECO:0000256" key="12">
    <source>
        <dbReference type="PIRNR" id="PIRNR036852"/>
    </source>
</evidence>
<dbReference type="STRING" id="1071378.G0WAW3"/>
<protein>
    <recommendedName>
        <fullName evidence="6 12">Ribonuclease H</fullName>
        <shortName evidence="12">RNase H</shortName>
        <ecNumber evidence="5 12">3.1.26.4</ecNumber>
    </recommendedName>
</protein>
<evidence type="ECO:0000256" key="3">
    <source>
        <dbReference type="ARBA" id="ARBA00004065"/>
    </source>
</evidence>
<dbReference type="PIRSF" id="PIRSF036852">
    <property type="entry name" value="Ribonuclease_H1_euk"/>
    <property type="match status" value="1"/>
</dbReference>
<dbReference type="PANTHER" id="PTHR10642">
    <property type="entry name" value="RIBONUCLEASE H1"/>
    <property type="match status" value="1"/>
</dbReference>
<keyword evidence="9 12" id="KW-0255">Endonuclease</keyword>
<dbReference type="FunFam" id="3.40.970.10:FF:000002">
    <property type="entry name" value="Ribonuclease H"/>
    <property type="match status" value="1"/>
</dbReference>
<feature type="region of interest" description="Disordered" evidence="13">
    <location>
        <begin position="49"/>
        <end position="72"/>
    </location>
</feature>
<dbReference type="Gene3D" id="3.40.970.10">
    <property type="entry name" value="Ribonuclease H1, N-terminal domain"/>
    <property type="match status" value="2"/>
</dbReference>
<evidence type="ECO:0000256" key="8">
    <source>
        <dbReference type="ARBA" id="ARBA00022723"/>
    </source>
</evidence>
<dbReference type="PANTHER" id="PTHR10642:SF26">
    <property type="entry name" value="RIBONUCLEASE H1"/>
    <property type="match status" value="1"/>
</dbReference>
<dbReference type="SUPFAM" id="SSF55658">
    <property type="entry name" value="L9 N-domain-like"/>
    <property type="match status" value="2"/>
</dbReference>
<dbReference type="EMBL" id="HE580271">
    <property type="protein sequence ID" value="CCD24883.1"/>
    <property type="molecule type" value="Genomic_DNA"/>
</dbReference>
<dbReference type="InterPro" id="IPR009027">
    <property type="entry name" value="Ribosomal_bL9/RNase_H1_N"/>
</dbReference>
<reference evidence="15 16" key="1">
    <citation type="journal article" date="2011" name="Proc. Natl. Acad. Sci. U.S.A.">
        <title>Evolutionary erosion of yeast sex chromosomes by mating-type switching accidents.</title>
        <authorList>
            <person name="Gordon J.L."/>
            <person name="Armisen D."/>
            <person name="Proux-Wera E."/>
            <person name="Oheigeartaigh S.S."/>
            <person name="Byrne K.P."/>
            <person name="Wolfe K.H."/>
        </authorList>
    </citation>
    <scope>NUCLEOTIDE SEQUENCE [LARGE SCALE GENOMIC DNA]</scope>
    <source>
        <strain evidence="16">ATCC 10597 / BCRC 20456 / CBS 421 / NBRC 0211 / NRRL Y-12639</strain>
    </source>
</reference>
<accession>G0WAW3</accession>
<evidence type="ECO:0000256" key="9">
    <source>
        <dbReference type="ARBA" id="ARBA00022759"/>
    </source>
</evidence>
<dbReference type="Pfam" id="PF01693">
    <property type="entry name" value="Cauli_VI"/>
    <property type="match status" value="2"/>
</dbReference>